<sequence>MHDTILSSRTSEVIIPEENLDELASSNNSNFDRINEDFENYISMTPIKSTLENLNANHLNHCTGLNAALDATDDGFNINIPDELKEKVETDFEIEN</sequence>
<gene>
    <name evidence="1" type="ORF">Dbus_chr2Lg1295</name>
</gene>
<reference evidence="1 2" key="1">
    <citation type="submission" date="2015-08" db="EMBL/GenBank/DDBJ databases">
        <title>Ancestral chromatin configuration constrains chromatin evolution on differentiating sex chromosomes in Drosophila.</title>
        <authorList>
            <person name="Zhou Q."/>
            <person name="Bachtrog D."/>
        </authorList>
    </citation>
    <scope>NUCLEOTIDE SEQUENCE [LARGE SCALE GENOMIC DNA]</scope>
    <source>
        <tissue evidence="1">Whole larvae</tissue>
    </source>
</reference>
<accession>A0A0M4EC91</accession>
<protein>
    <submittedName>
        <fullName evidence="1">Chico</fullName>
    </submittedName>
</protein>
<name>A0A0M4EC91_DROBS</name>
<organism evidence="1 2">
    <name type="scientific">Drosophila busckii</name>
    <name type="common">Fruit fly</name>
    <dbReference type="NCBI Taxonomy" id="30019"/>
    <lineage>
        <taxon>Eukaryota</taxon>
        <taxon>Metazoa</taxon>
        <taxon>Ecdysozoa</taxon>
        <taxon>Arthropoda</taxon>
        <taxon>Hexapoda</taxon>
        <taxon>Insecta</taxon>
        <taxon>Pterygota</taxon>
        <taxon>Neoptera</taxon>
        <taxon>Endopterygota</taxon>
        <taxon>Diptera</taxon>
        <taxon>Brachycera</taxon>
        <taxon>Muscomorpha</taxon>
        <taxon>Ephydroidea</taxon>
        <taxon>Drosophilidae</taxon>
        <taxon>Drosophila</taxon>
    </lineage>
</organism>
<proteinExistence type="predicted"/>
<evidence type="ECO:0000313" key="2">
    <source>
        <dbReference type="Proteomes" id="UP000494163"/>
    </source>
</evidence>
<keyword evidence="2" id="KW-1185">Reference proteome</keyword>
<dbReference type="Proteomes" id="UP000494163">
    <property type="component" value="Chromosome 2L"/>
</dbReference>
<dbReference type="AlphaFoldDB" id="A0A0M4EC91"/>
<dbReference type="EMBL" id="CP012523">
    <property type="protein sequence ID" value="ALC39210.1"/>
    <property type="molecule type" value="Genomic_DNA"/>
</dbReference>
<evidence type="ECO:0000313" key="1">
    <source>
        <dbReference type="EMBL" id="ALC39210.1"/>
    </source>
</evidence>
<feature type="non-terminal residue" evidence="1">
    <location>
        <position position="96"/>
    </location>
</feature>
<dbReference type="OrthoDB" id="946068at2759"/>